<evidence type="ECO:0000259" key="2">
    <source>
        <dbReference type="Pfam" id="PF12172"/>
    </source>
</evidence>
<evidence type="ECO:0000259" key="1">
    <source>
        <dbReference type="Pfam" id="PF01796"/>
    </source>
</evidence>
<reference evidence="4" key="1">
    <citation type="journal article" date="2019" name="Int. J. Syst. Evol. Microbiol.">
        <title>The Global Catalogue of Microorganisms (GCM) 10K type strain sequencing project: providing services to taxonomists for standard genome sequencing and annotation.</title>
        <authorList>
            <consortium name="The Broad Institute Genomics Platform"/>
            <consortium name="The Broad Institute Genome Sequencing Center for Infectious Disease"/>
            <person name="Wu L."/>
            <person name="Ma J."/>
        </authorList>
    </citation>
    <scope>NUCLEOTIDE SEQUENCE [LARGE SCALE GENOMIC DNA]</scope>
    <source>
        <strain evidence="4">CGMCC 4.7198</strain>
    </source>
</reference>
<dbReference type="PANTHER" id="PTHR34075">
    <property type="entry name" value="BLR3430 PROTEIN"/>
    <property type="match status" value="1"/>
</dbReference>
<accession>A0ABW1QNN0</accession>
<feature type="domain" description="ChsH2 rubredoxin-like zinc ribbon" evidence="2">
    <location>
        <begin position="23"/>
        <end position="57"/>
    </location>
</feature>
<dbReference type="Pfam" id="PF01796">
    <property type="entry name" value="OB_ChsH2_C"/>
    <property type="match status" value="1"/>
</dbReference>
<proteinExistence type="predicted"/>
<dbReference type="InterPro" id="IPR052513">
    <property type="entry name" value="Thioester_dehydratase-like"/>
</dbReference>
<feature type="domain" description="ChsH2 C-terminal OB-fold" evidence="1">
    <location>
        <begin position="64"/>
        <end position="124"/>
    </location>
</feature>
<dbReference type="Gene3D" id="6.10.30.10">
    <property type="match status" value="1"/>
</dbReference>
<name>A0ABW1QNN0_9ACTN</name>
<sequence>MTAEPMWVPGEVPPADEVSTPYWEATRAHRLTVQECTACGHRQHPPRAVCTRCSSTESLTQPETAGTGRVDSFTVIHRAPRADVAVPYAVARVRLTAGPIVLTRLDGRDDPEAWTIGDPVVVVWTDLPDGRALPSFRPDPADPTKES</sequence>
<protein>
    <submittedName>
        <fullName evidence="3">Zn-ribbon domain-containing OB-fold protein</fullName>
    </submittedName>
</protein>
<dbReference type="InterPro" id="IPR002878">
    <property type="entry name" value="ChsH2_C"/>
</dbReference>
<evidence type="ECO:0000313" key="4">
    <source>
        <dbReference type="Proteomes" id="UP001596097"/>
    </source>
</evidence>
<evidence type="ECO:0000313" key="3">
    <source>
        <dbReference type="EMBL" id="MFC6151041.1"/>
    </source>
</evidence>
<gene>
    <name evidence="3" type="ORF">ACFPYK_16685</name>
</gene>
<dbReference type="Pfam" id="PF12172">
    <property type="entry name" value="zf-ChsH2"/>
    <property type="match status" value="1"/>
</dbReference>
<keyword evidence="4" id="KW-1185">Reference proteome</keyword>
<dbReference type="InterPro" id="IPR012340">
    <property type="entry name" value="NA-bd_OB-fold"/>
</dbReference>
<dbReference type="SUPFAM" id="SSF50249">
    <property type="entry name" value="Nucleic acid-binding proteins"/>
    <property type="match status" value="1"/>
</dbReference>
<dbReference type="EMBL" id="JBHSQL010000015">
    <property type="protein sequence ID" value="MFC6151041.1"/>
    <property type="molecule type" value="Genomic_DNA"/>
</dbReference>
<dbReference type="InterPro" id="IPR022002">
    <property type="entry name" value="ChsH2_Znr"/>
</dbReference>
<comment type="caution">
    <text evidence="3">The sequence shown here is derived from an EMBL/GenBank/DDBJ whole genome shotgun (WGS) entry which is preliminary data.</text>
</comment>
<dbReference type="RefSeq" id="WP_228552959.1">
    <property type="nucleotide sequence ID" value="NZ_JBHSQL010000015.1"/>
</dbReference>
<organism evidence="3 4">
    <name type="scientific">Mumia xiangluensis</name>
    <dbReference type="NCBI Taxonomy" id="1678900"/>
    <lineage>
        <taxon>Bacteria</taxon>
        <taxon>Bacillati</taxon>
        <taxon>Actinomycetota</taxon>
        <taxon>Actinomycetes</taxon>
        <taxon>Propionibacteriales</taxon>
        <taxon>Nocardioidaceae</taxon>
        <taxon>Mumia</taxon>
    </lineage>
</organism>
<dbReference type="PANTHER" id="PTHR34075:SF5">
    <property type="entry name" value="BLR3430 PROTEIN"/>
    <property type="match status" value="1"/>
</dbReference>
<dbReference type="Proteomes" id="UP001596097">
    <property type="component" value="Unassembled WGS sequence"/>
</dbReference>